<keyword evidence="2" id="KW-1185">Reference proteome</keyword>
<evidence type="ECO:0000313" key="1">
    <source>
        <dbReference type="EMBL" id="GBN31307.1"/>
    </source>
</evidence>
<dbReference type="Proteomes" id="UP000499080">
    <property type="component" value="Unassembled WGS sequence"/>
</dbReference>
<protein>
    <submittedName>
        <fullName evidence="1">Uncharacterized protein</fullName>
    </submittedName>
</protein>
<sequence>MWHNIYQSQEESNINVIPGFNDGNLQFCHRLKLSAIGIYSPTEDTPTFSWGLRSGERAGHSMTFISFPGGFCNVNGGVVQLESPTWANTSLCKWQ</sequence>
<accession>A0A4Y2MZN3</accession>
<organism evidence="1 2">
    <name type="scientific">Araneus ventricosus</name>
    <name type="common">Orbweaver spider</name>
    <name type="synonym">Epeira ventricosa</name>
    <dbReference type="NCBI Taxonomy" id="182803"/>
    <lineage>
        <taxon>Eukaryota</taxon>
        <taxon>Metazoa</taxon>
        <taxon>Ecdysozoa</taxon>
        <taxon>Arthropoda</taxon>
        <taxon>Chelicerata</taxon>
        <taxon>Arachnida</taxon>
        <taxon>Araneae</taxon>
        <taxon>Araneomorphae</taxon>
        <taxon>Entelegynae</taxon>
        <taxon>Araneoidea</taxon>
        <taxon>Araneidae</taxon>
        <taxon>Araneus</taxon>
    </lineage>
</organism>
<name>A0A4Y2MZN3_ARAVE</name>
<dbReference type="EMBL" id="BGPR01008064">
    <property type="protein sequence ID" value="GBN31307.1"/>
    <property type="molecule type" value="Genomic_DNA"/>
</dbReference>
<gene>
    <name evidence="1" type="ORF">AVEN_138044_1</name>
</gene>
<reference evidence="1 2" key="1">
    <citation type="journal article" date="2019" name="Sci. Rep.">
        <title>Orb-weaving spider Araneus ventricosus genome elucidates the spidroin gene catalogue.</title>
        <authorList>
            <person name="Kono N."/>
            <person name="Nakamura H."/>
            <person name="Ohtoshi R."/>
            <person name="Moran D.A.P."/>
            <person name="Shinohara A."/>
            <person name="Yoshida Y."/>
            <person name="Fujiwara M."/>
            <person name="Mori M."/>
            <person name="Tomita M."/>
            <person name="Arakawa K."/>
        </authorList>
    </citation>
    <scope>NUCLEOTIDE SEQUENCE [LARGE SCALE GENOMIC DNA]</scope>
</reference>
<dbReference type="AlphaFoldDB" id="A0A4Y2MZN3"/>
<proteinExistence type="predicted"/>
<comment type="caution">
    <text evidence="1">The sequence shown here is derived from an EMBL/GenBank/DDBJ whole genome shotgun (WGS) entry which is preliminary data.</text>
</comment>
<evidence type="ECO:0000313" key="2">
    <source>
        <dbReference type="Proteomes" id="UP000499080"/>
    </source>
</evidence>